<dbReference type="PANTHER" id="PTHR39607">
    <property type="entry name" value="XANTHOCILLIN BIOSYNTHESIS CLUSTER TRANSCRIPTION FACTOR XANC-RELATED"/>
    <property type="match status" value="1"/>
</dbReference>
<evidence type="ECO:0000256" key="1">
    <source>
        <dbReference type="SAM" id="MobiDB-lite"/>
    </source>
</evidence>
<dbReference type="PANTHER" id="PTHR39607:SF2">
    <property type="entry name" value="BZIP DOMAIN-CONTAINING PROTEIN"/>
    <property type="match status" value="1"/>
</dbReference>
<evidence type="ECO:0000313" key="2">
    <source>
        <dbReference type="EMBL" id="EGS16956.1"/>
    </source>
</evidence>
<evidence type="ECO:0000313" key="3">
    <source>
        <dbReference type="Proteomes" id="UP000008066"/>
    </source>
</evidence>
<dbReference type="Proteomes" id="UP000008066">
    <property type="component" value="Unassembled WGS sequence"/>
</dbReference>
<dbReference type="RefSeq" id="XP_006697538.1">
    <property type="nucleotide sequence ID" value="XM_006697475.1"/>
</dbReference>
<organism evidence="3">
    <name type="scientific">Chaetomium thermophilum (strain DSM 1495 / CBS 144.50 / IMI 039719)</name>
    <name type="common">Thermochaetoides thermophila</name>
    <dbReference type="NCBI Taxonomy" id="759272"/>
    <lineage>
        <taxon>Eukaryota</taxon>
        <taxon>Fungi</taxon>
        <taxon>Dikarya</taxon>
        <taxon>Ascomycota</taxon>
        <taxon>Pezizomycotina</taxon>
        <taxon>Sordariomycetes</taxon>
        <taxon>Sordariomycetidae</taxon>
        <taxon>Sordariales</taxon>
        <taxon>Chaetomiaceae</taxon>
        <taxon>Thermochaetoides</taxon>
    </lineage>
</organism>
<dbReference type="GeneID" id="18261318"/>
<dbReference type="OrthoDB" id="5387389at2759"/>
<dbReference type="KEGG" id="cthr:CTHT_0072800"/>
<protein>
    <submittedName>
        <fullName evidence="2">Uncharacterized protein</fullName>
    </submittedName>
</protein>
<keyword evidence="3" id="KW-1185">Reference proteome</keyword>
<feature type="compositionally biased region" description="Low complexity" evidence="1">
    <location>
        <begin position="1"/>
        <end position="17"/>
    </location>
</feature>
<reference evidence="2 3" key="1">
    <citation type="journal article" date="2011" name="Cell">
        <title>Insight into structure and assembly of the nuclear pore complex by utilizing the genome of a eukaryotic thermophile.</title>
        <authorList>
            <person name="Amlacher S."/>
            <person name="Sarges P."/>
            <person name="Flemming D."/>
            <person name="van Noort V."/>
            <person name="Kunze R."/>
            <person name="Devos D.P."/>
            <person name="Arumugam M."/>
            <person name="Bork P."/>
            <person name="Hurt E."/>
        </authorList>
    </citation>
    <scope>NUCLEOTIDE SEQUENCE [LARGE SCALE GENOMIC DNA]</scope>
    <source>
        <strain evidence="3">DSM 1495 / CBS 144.50 / IMI 039719</strain>
    </source>
</reference>
<dbReference type="HOGENOM" id="CLU_088026_1_0_1"/>
<dbReference type="InterPro" id="IPR052635">
    <property type="entry name" value="Sec_Metab_Biosynth_Reg"/>
</dbReference>
<gene>
    <name evidence="2" type="ORF">CTHT_0072800</name>
</gene>
<proteinExistence type="predicted"/>
<accession>G0SHN6</accession>
<name>G0SHN6_CHATD</name>
<feature type="region of interest" description="Disordered" evidence="1">
    <location>
        <begin position="1"/>
        <end position="35"/>
    </location>
</feature>
<dbReference type="EMBL" id="GL988048">
    <property type="protein sequence ID" value="EGS16956.1"/>
    <property type="molecule type" value="Genomic_DNA"/>
</dbReference>
<dbReference type="AlphaFoldDB" id="G0SHN6"/>
<sequence>MAPSRTTRTGSTSTAPRKASSNRRLTDDWTEVTEPEERRRIQNHIAQRKFNLAFEDTDLAGLPWGGLSIRHVVARGHAEASTGTLSHHSGHSDTLSVTAGLPGSGMMTPAPASSPMPPQTPSFFYTAADQQQQMLYGLDSYGAYSSAHHHAATTAAINMMFDSQRDGLGDVRGIL</sequence>